<dbReference type="GO" id="GO:0070139">
    <property type="term" value="F:SUMO-specific endopeptidase activity"/>
    <property type="evidence" value="ECO:0007669"/>
    <property type="project" value="TreeGrafter"/>
</dbReference>
<feature type="region of interest" description="Disordered" evidence="6">
    <location>
        <begin position="1"/>
        <end position="76"/>
    </location>
</feature>
<feature type="compositionally biased region" description="Low complexity" evidence="6">
    <location>
        <begin position="1201"/>
        <end position="1211"/>
    </location>
</feature>
<dbReference type="GO" id="GO:0016926">
    <property type="term" value="P:protein desumoylation"/>
    <property type="evidence" value="ECO:0007669"/>
    <property type="project" value="TreeGrafter"/>
</dbReference>
<feature type="region of interest" description="Disordered" evidence="6">
    <location>
        <begin position="120"/>
        <end position="139"/>
    </location>
</feature>
<protein>
    <recommendedName>
        <fullName evidence="7">Ubiquitin-like protease family profile domain-containing protein</fullName>
    </recommendedName>
</protein>
<dbReference type="GO" id="GO:0005737">
    <property type="term" value="C:cytoplasm"/>
    <property type="evidence" value="ECO:0007669"/>
    <property type="project" value="TreeGrafter"/>
</dbReference>
<dbReference type="PANTHER" id="PTHR46896:SF3">
    <property type="entry name" value="FI06413P-RELATED"/>
    <property type="match status" value="1"/>
</dbReference>
<proteinExistence type="inferred from homology"/>
<comment type="similarity">
    <text evidence="1">Belongs to the peptidase C48 family.</text>
</comment>
<keyword evidence="5" id="KW-0378">Hydrolase</keyword>
<feature type="compositionally biased region" description="Basic residues" evidence="6">
    <location>
        <begin position="980"/>
        <end position="994"/>
    </location>
</feature>
<comment type="caution">
    <text evidence="8">The sequence shown here is derived from an EMBL/GenBank/DDBJ whole genome shotgun (WGS) entry which is preliminary data.</text>
</comment>
<dbReference type="Proteomes" id="UP001152607">
    <property type="component" value="Unassembled WGS sequence"/>
</dbReference>
<dbReference type="EMBL" id="CAOQHR010000002">
    <property type="protein sequence ID" value="CAI6306428.1"/>
    <property type="molecule type" value="Genomic_DNA"/>
</dbReference>
<evidence type="ECO:0000256" key="2">
    <source>
        <dbReference type="ARBA" id="ARBA00022553"/>
    </source>
</evidence>
<feature type="compositionally biased region" description="Basic and acidic residues" evidence="6">
    <location>
        <begin position="1109"/>
        <end position="1125"/>
    </location>
</feature>
<dbReference type="Pfam" id="PF02902">
    <property type="entry name" value="Peptidase_C48"/>
    <property type="match status" value="1"/>
</dbReference>
<dbReference type="InterPro" id="IPR051947">
    <property type="entry name" value="Sentrin-specific_protease"/>
</dbReference>
<feature type="compositionally biased region" description="Basic and acidic residues" evidence="6">
    <location>
        <begin position="1"/>
        <end position="23"/>
    </location>
</feature>
<sequence>MSLLERPTDTAHIDSAPRIRTEETTSTLTCGDAEGSGTSTVREPELLPHTSSCTITASSPPPHPPKRLPSLLSSSESIPSSARLLNNRRDILISPRVKFLCKGEPVPDPRFWKPGYQSVPSKMAKPGAELSWNPKRPGMVTYSRSYQKRRSNSHDQDTLPPNPYSDDREPKRQKFGHPIVDLESTRDVYDLEDSSPAQPSAHSSRRSASSEQGAGAWPKTFAKSEFEVTQNIAHVRRKQPRVSLANTRPSSSKSNKNSAGYNESVPIDLDDEKDRGRPSTSKLMQLHEFTQGIPSGYHRGAKPRTEDLVSRHFSKPPTIPNPPNKDNLRNAFKRHLPEDVSDSEDELAAGVNKMAKRSDPSMSRKVKVSGSIYKRKEMPEEGWQLKWARATNHKAIHEKLLLCSGTEKHHWRVVGPGDDGFRHTKFDVDLTKMNLAYADESGRIRLCGSSHADGVQDMIDLHFANSNHSKVFKVSDLKSSNIRVHAKDEAHMQRIFDKVMPLRRQDGPLAVSLEAQRESQVGTGTSEKQQKPGLLDKLLQTQASTSDVVSDGTSRKYTRAARATRATQPDYVEPEATPAESLKFSQLRGLGPPWQKQLTYGSGRRRAVIDFADLHRLDEEEFLNDSLIDFYMIYLFNHSNLPSDKVYFFNTHFFSTLTRKVSGLKQGSINYDGVARWTAKEDIFGYDYIVVPINQDLHWYLAIICNVDNIARKFHVKSPEEPVPSVEASVEVSSEPDNTQIVEVEDGPSSSRNASLKPIDGSGVLYEAPCCDDDEMLFTAESSLDLVESYEPVKSTESVAAPKINLSEGSDDMETTQDIHASMAVDVTDGPSHDTASSSFSKKSKRKSAPPVKRCDPNEPCIIMLDSLGNPHRSKAVRALKDYIREEGRAKRGMEAVIDQNAVYPKAHEIPMQDNFSDCGVYVLGYIEQFFKDPDGFKTRVLNREMRAATDWPNMLVPEMRNKIRCILFDLHEEQTNERKRAHAAKMAHTTRHKSSSDAATANIQPKPIKHTREKKDPPASILIDANKQNNPGVSIQATSSPRTGRSRAEHSPQLNSIMTTEIMSPAKPRLASPFEPRSSSKHDTTSPARARGKTNNVPRTPPGGARYGRSENFEDVQPKSEKPIKKSSPQVVIKSSSPTFIPSKEQKHADLFSDIEVLSPNKSNAIEVAPKRPSKDDGSMESPRKKTKTIKTAVGGPGCSSDPISIDDSQDTIVVSPVKRVSKEAVQISPEPRDSDGFERYPKYKQDRVDFNRRRLYSSPLKGRKDRSEIPESPEAEARPTSLPADGVLLH</sequence>
<feature type="region of interest" description="Disordered" evidence="6">
    <location>
        <begin position="231"/>
        <end position="278"/>
    </location>
</feature>
<evidence type="ECO:0000259" key="7">
    <source>
        <dbReference type="PROSITE" id="PS50600"/>
    </source>
</evidence>
<dbReference type="InterPro" id="IPR038765">
    <property type="entry name" value="Papain-like_cys_pep_sf"/>
</dbReference>
<accession>A0A9W4U7W5</accession>
<feature type="region of interest" description="Disordered" evidence="6">
    <location>
        <begin position="1164"/>
        <end position="1211"/>
    </location>
</feature>
<feature type="compositionally biased region" description="Polar residues" evidence="6">
    <location>
        <begin position="1053"/>
        <end position="1063"/>
    </location>
</feature>
<dbReference type="OrthoDB" id="442460at2759"/>
<evidence type="ECO:0000313" key="8">
    <source>
        <dbReference type="EMBL" id="CAI6306428.1"/>
    </source>
</evidence>
<organism evidence="8 9">
    <name type="scientific">Periconia digitata</name>
    <dbReference type="NCBI Taxonomy" id="1303443"/>
    <lineage>
        <taxon>Eukaryota</taxon>
        <taxon>Fungi</taxon>
        <taxon>Dikarya</taxon>
        <taxon>Ascomycota</taxon>
        <taxon>Pezizomycotina</taxon>
        <taxon>Dothideomycetes</taxon>
        <taxon>Pleosporomycetidae</taxon>
        <taxon>Pleosporales</taxon>
        <taxon>Massarineae</taxon>
        <taxon>Periconiaceae</taxon>
        <taxon>Periconia</taxon>
    </lineage>
</organism>
<feature type="compositionally biased region" description="Polar residues" evidence="6">
    <location>
        <begin position="244"/>
        <end position="261"/>
    </location>
</feature>
<dbReference type="InterPro" id="IPR003653">
    <property type="entry name" value="Peptidase_C48_C"/>
</dbReference>
<keyword evidence="4" id="KW-0833">Ubl conjugation pathway</keyword>
<feature type="region of interest" description="Disordered" evidence="6">
    <location>
        <begin position="825"/>
        <end position="853"/>
    </location>
</feature>
<gene>
    <name evidence="8" type="ORF">PDIGIT_LOCUS3043</name>
</gene>
<dbReference type="PROSITE" id="PS50600">
    <property type="entry name" value="ULP_PROTEASE"/>
    <property type="match status" value="1"/>
</dbReference>
<evidence type="ECO:0000256" key="3">
    <source>
        <dbReference type="ARBA" id="ARBA00022670"/>
    </source>
</evidence>
<feature type="region of interest" description="Disordered" evidence="6">
    <location>
        <begin position="144"/>
        <end position="216"/>
    </location>
</feature>
<evidence type="ECO:0000256" key="6">
    <source>
        <dbReference type="SAM" id="MobiDB-lite"/>
    </source>
</evidence>
<dbReference type="Gene3D" id="3.40.395.10">
    <property type="entry name" value="Adenoviral Proteinase, Chain A"/>
    <property type="match status" value="1"/>
</dbReference>
<feature type="domain" description="Ubiquitin-like protease family profile" evidence="7">
    <location>
        <begin position="607"/>
        <end position="930"/>
    </location>
</feature>
<dbReference type="GO" id="GO:0006508">
    <property type="term" value="P:proteolysis"/>
    <property type="evidence" value="ECO:0007669"/>
    <property type="project" value="UniProtKB-KW"/>
</dbReference>
<feature type="region of interest" description="Disordered" evidence="6">
    <location>
        <begin position="978"/>
        <end position="1146"/>
    </location>
</feature>
<feature type="compositionally biased region" description="Low complexity" evidence="6">
    <location>
        <begin position="194"/>
        <end position="216"/>
    </location>
</feature>
<dbReference type="SUPFAM" id="SSF54001">
    <property type="entry name" value="Cysteine proteinases"/>
    <property type="match status" value="1"/>
</dbReference>
<keyword evidence="3" id="KW-0645">Protease</keyword>
<reference evidence="8" key="1">
    <citation type="submission" date="2023-01" db="EMBL/GenBank/DDBJ databases">
        <authorList>
            <person name="Van Ghelder C."/>
            <person name="Rancurel C."/>
        </authorList>
    </citation>
    <scope>NUCLEOTIDE SEQUENCE</scope>
    <source>
        <strain evidence="8">CNCM I-4278</strain>
    </source>
</reference>
<name>A0A9W4U7W5_9PLEO</name>
<evidence type="ECO:0000256" key="5">
    <source>
        <dbReference type="ARBA" id="ARBA00022801"/>
    </source>
</evidence>
<evidence type="ECO:0000313" key="9">
    <source>
        <dbReference type="Proteomes" id="UP001152607"/>
    </source>
</evidence>
<feature type="compositionally biased region" description="Basic and acidic residues" evidence="6">
    <location>
        <begin position="1232"/>
        <end position="1254"/>
    </location>
</feature>
<dbReference type="GO" id="GO:0005634">
    <property type="term" value="C:nucleus"/>
    <property type="evidence" value="ECO:0007669"/>
    <property type="project" value="TreeGrafter"/>
</dbReference>
<keyword evidence="9" id="KW-1185">Reference proteome</keyword>
<dbReference type="PANTHER" id="PTHR46896">
    <property type="entry name" value="SENTRIN-SPECIFIC PROTEASE"/>
    <property type="match status" value="1"/>
</dbReference>
<evidence type="ECO:0000256" key="4">
    <source>
        <dbReference type="ARBA" id="ARBA00022786"/>
    </source>
</evidence>
<feature type="compositionally biased region" description="Polar residues" evidence="6">
    <location>
        <begin position="1027"/>
        <end position="1044"/>
    </location>
</feature>
<feature type="region of interest" description="Disordered" evidence="6">
    <location>
        <begin position="1224"/>
        <end position="1292"/>
    </location>
</feature>
<keyword evidence="2" id="KW-0597">Phosphoprotein</keyword>
<evidence type="ECO:0000256" key="1">
    <source>
        <dbReference type="ARBA" id="ARBA00005234"/>
    </source>
</evidence>
<feature type="compositionally biased region" description="Basic and acidic residues" evidence="6">
    <location>
        <begin position="1170"/>
        <end position="1185"/>
    </location>
</feature>